<dbReference type="InterPro" id="IPR007110">
    <property type="entry name" value="Ig-like_dom"/>
</dbReference>
<evidence type="ECO:0000256" key="1">
    <source>
        <dbReference type="ARBA" id="ARBA00022737"/>
    </source>
</evidence>
<dbReference type="PROSITE" id="PS50835">
    <property type="entry name" value="IG_LIKE"/>
    <property type="match status" value="17"/>
</dbReference>
<feature type="domain" description="Ig-like" evidence="3">
    <location>
        <begin position="393"/>
        <end position="482"/>
    </location>
</feature>
<feature type="domain" description="Ig-like" evidence="3">
    <location>
        <begin position="974"/>
        <end position="1063"/>
    </location>
</feature>
<proteinExistence type="predicted"/>
<dbReference type="Pfam" id="PF07679">
    <property type="entry name" value="I-set"/>
    <property type="match status" value="18"/>
</dbReference>
<evidence type="ECO:0000256" key="2">
    <source>
        <dbReference type="ARBA" id="ARBA00023319"/>
    </source>
</evidence>
<evidence type="ECO:0000313" key="5">
    <source>
        <dbReference type="Proteomes" id="UP000289886"/>
    </source>
</evidence>
<feature type="domain" description="Ig-like" evidence="3">
    <location>
        <begin position="811"/>
        <end position="900"/>
    </location>
</feature>
<protein>
    <submittedName>
        <fullName evidence="4">Titin</fullName>
    </submittedName>
</protein>
<dbReference type="FunFam" id="2.60.40.10:FF:000107">
    <property type="entry name" value="Myosin, light chain kinase a"/>
    <property type="match status" value="2"/>
</dbReference>
<dbReference type="SMART" id="SM00408">
    <property type="entry name" value="IGc2"/>
    <property type="match status" value="16"/>
</dbReference>
<gene>
    <name evidence="4" type="ORF">EOD39_9303</name>
</gene>
<dbReference type="InterPro" id="IPR003598">
    <property type="entry name" value="Ig_sub2"/>
</dbReference>
<dbReference type="SMART" id="SM00409">
    <property type="entry name" value="IG"/>
    <property type="match status" value="16"/>
</dbReference>
<dbReference type="CDD" id="cd00096">
    <property type="entry name" value="Ig"/>
    <property type="match status" value="4"/>
</dbReference>
<dbReference type="InterPro" id="IPR013106">
    <property type="entry name" value="Ig_V-set"/>
</dbReference>
<feature type="domain" description="Ig-like" evidence="3">
    <location>
        <begin position="1"/>
        <end position="80"/>
    </location>
</feature>
<dbReference type="Gene3D" id="2.60.40.10">
    <property type="entry name" value="Immunoglobulins"/>
    <property type="match status" value="18"/>
</dbReference>
<keyword evidence="2" id="KW-0393">Immunoglobulin domain</keyword>
<feature type="domain" description="Ig-like" evidence="3">
    <location>
        <begin position="486"/>
        <end position="618"/>
    </location>
</feature>
<dbReference type="GO" id="GO:0003007">
    <property type="term" value="P:heart morphogenesis"/>
    <property type="evidence" value="ECO:0007669"/>
    <property type="project" value="UniProtKB-ARBA"/>
</dbReference>
<dbReference type="InterPro" id="IPR013783">
    <property type="entry name" value="Ig-like_fold"/>
</dbReference>
<feature type="domain" description="Ig-like" evidence="3">
    <location>
        <begin position="904"/>
        <end position="944"/>
    </location>
</feature>
<reference evidence="4 5" key="1">
    <citation type="submission" date="2019-01" db="EMBL/GenBank/DDBJ databases">
        <title>Draft Genome and Complete Hox-Cluster Characterization of the Sterlet Sturgeon (Acipenser ruthenus).</title>
        <authorList>
            <person name="Wei Q."/>
        </authorList>
    </citation>
    <scope>NUCLEOTIDE SEQUENCE [LARGE SCALE GENOMIC DNA]</scope>
    <source>
        <strain evidence="4">WHYD16114868_AA</strain>
        <tissue evidence="4">Blood</tissue>
    </source>
</reference>
<feature type="domain" description="Ig-like" evidence="3">
    <location>
        <begin position="1574"/>
        <end position="1646"/>
    </location>
</feature>
<name>A0A662YXA3_ACIRT</name>
<feature type="domain" description="Ig-like" evidence="3">
    <location>
        <begin position="85"/>
        <end position="173"/>
    </location>
</feature>
<keyword evidence="5" id="KW-1185">Reference proteome</keyword>
<feature type="domain" description="Ig-like" evidence="3">
    <location>
        <begin position="178"/>
        <end position="267"/>
    </location>
</feature>
<dbReference type="InterPro" id="IPR013098">
    <property type="entry name" value="Ig_I-set"/>
</dbReference>
<feature type="domain" description="Ig-like" evidence="3">
    <location>
        <begin position="1067"/>
        <end position="1159"/>
    </location>
</feature>
<dbReference type="Pfam" id="PF18362">
    <property type="entry name" value="THB"/>
    <property type="match status" value="1"/>
</dbReference>
<dbReference type="PANTHER" id="PTHR47633">
    <property type="entry name" value="IMMUNOGLOBULIN"/>
    <property type="match status" value="1"/>
</dbReference>
<evidence type="ECO:0000259" key="3">
    <source>
        <dbReference type="PROSITE" id="PS50835"/>
    </source>
</evidence>
<dbReference type="Proteomes" id="UP000289886">
    <property type="component" value="Unassembled WGS sequence"/>
</dbReference>
<dbReference type="PANTHER" id="PTHR47633:SF13">
    <property type="entry name" value="MYOPALLADIN"/>
    <property type="match status" value="1"/>
</dbReference>
<dbReference type="FunFam" id="2.60.40.10:FF:000800">
    <property type="entry name" value="Cardiac titin"/>
    <property type="match status" value="1"/>
</dbReference>
<keyword evidence="1" id="KW-0677">Repeat</keyword>
<dbReference type="SUPFAM" id="SSF48726">
    <property type="entry name" value="Immunoglobulin"/>
    <property type="match status" value="18"/>
</dbReference>
<evidence type="ECO:0000313" key="4">
    <source>
        <dbReference type="EMBL" id="RXN00522.1"/>
    </source>
</evidence>
<feature type="domain" description="Ig-like" evidence="3">
    <location>
        <begin position="1664"/>
        <end position="1768"/>
    </location>
</feature>
<accession>A0A662YXA3</accession>
<dbReference type="FunFam" id="2.60.40.10:FF:001272">
    <property type="entry name" value="titin isoform X1"/>
    <property type="match status" value="1"/>
</dbReference>
<feature type="domain" description="Ig-like" evidence="3">
    <location>
        <begin position="299"/>
        <end position="388"/>
    </location>
</feature>
<feature type="domain" description="Ig-like" evidence="3">
    <location>
        <begin position="1167"/>
        <end position="1254"/>
    </location>
</feature>
<feature type="domain" description="Ig-like" evidence="3">
    <location>
        <begin position="1364"/>
        <end position="1473"/>
    </location>
</feature>
<dbReference type="InterPro" id="IPR036179">
    <property type="entry name" value="Ig-like_dom_sf"/>
</dbReference>
<dbReference type="InterPro" id="IPR003599">
    <property type="entry name" value="Ig_sub"/>
</dbReference>
<feature type="domain" description="Ig-like" evidence="3">
    <location>
        <begin position="1263"/>
        <end position="1352"/>
    </location>
</feature>
<dbReference type="SMART" id="SM00406">
    <property type="entry name" value="IGv"/>
    <property type="match status" value="6"/>
</dbReference>
<sequence>MTLYVGKPARFQCAVTGSPPMNIVWQKAGLDISSDGNYKISTDKKKNILEIPSLQLDNKGIYSCKATNAFGTDICSAELRVIDKPQFVKKLEPLPVAVGHIIRLECQVDEDTGVCITWSRDGKKLHLSMDYKITFEEKVAVLEIPNAKLKDSGNYVCTASNDAGSSTCSASVTVREPPSFLKKLESKIVWKKGVAARLQCSVKGSPELHVTWFKNDKELSTSDKYKITFVDALAVIEFFEVSVEDSGNYTCEVLNESGCESCSAKITVKEPPYFSKELKPVEVMKGTNTALECEIAEPPSFVKKPDPSKLLMNGSSVKLECKVTGTPEIKIKWLKNESEISASDKYRMSFTNSVAVLEIINTSIDDSGDYICEAHSEAGSDRCSSTVRVKVPPKFVQKPENVAILKPGQNKILKCQVVGTPEIKISWFQDGNEISSSDKYKMSFDNSLVSLEITGAKVEDSGVYVCEAHNEAGSESCSVEVKVKEPPVFKKELTSFEVVKASDVMLDCEVTGTAPFEVTWYKDAKEIRTKPAKIIEKPKAVSVTVGDPVSLESIVAGTPELKVKWFKDDKELMPSRQYKMSFMKNVASLKIQSVKNEDSGEYAFEVSNGIGSSSCKVNLIVLEPPKFVKKLESSKVVKPKDQTRFECKVTGSPEIQISWFKNDSKISESEKYRMSFINSLAVLEIENISLEDSGDYICEALNEAGSDSCSTTVTVKDPPAFIKAPEPVEGIKGKDLSLECELSGSPPFEITWYKDKRQIKDSKKYKVTHEGCLATLHILNLEGSDVGEYQCKAANNVGSDSCTGTVKLKEPPVFVKKLSNVTAVTGEEVTLGATIKGSQPITVSWVKDKDVIRDSDNTRISFENNLVTLTIINADTANSGKYICQIKNDAGMQECMASLSVLEPAAILEKPEPISVTAGDPVTLECTISGTPELKGKWFRNGNEMVSGRKYKMTLSKNVAALKILSTEKDVKTPPIFTRKMTSLQETEGLPVKFECRVTGSSPIEVSWLKDDESLANEDDIKMSFIDNTAILEIAQTEMKHSGEYTCVASNVVGSASCSAKLTLKEPRFAPVFDKKLEPLEVTVGDSFALECHMTGSLPIKVTWSKDKKDIRAAGNYKITCIDDTPRLTILKADKGDSGQYSCEASNDIGKDSCTAQVAVKERRVPPTFTKKPSESIEDTEGKIIKLEGRVSGSQPMNISWFKDDQEIQLSDSYDMSFKSNVVQLCLKKARLSDTGSYTCKVSNEAGTTSCNVSVLIKELKRPPVFDLPLKPVTVNVGESLQISCHVHGSDPIKIQWQKDKKEVKPSDKCQITFTDGTSALEINAVAKTDAGDYVCKATNEAGSESCKAKVTVKDKAVGASPAPAAAAKPAKLDNLFFIEEPKSIKVTEKGVATFIAKVGGDPIPNVKWMKGKWRQINHGGRIVVEQKGQEAKLEIKEVTKTDSGQYRCLATNKFGEIECSTNLEVEEKKELTVDADFRAKLKKVPSKQKEQEEDKDIDIVELLRNVDPKEYEKYARMYGITDYRGLLQALEQLKKLKGEETHQLELEGRSAGEEQEFDELVSFLQQRMTQTEPITLVKDIEDQTVTVNKDAVFECEIKINYPEIKLSWYKGTAKLDTDEKYDISIEGDRHLLKIYNCETQDQGNYRIVCGPHISSAKLTVAEPVVEHHLQSLAAQQIQFTKNIRDIVVNEHQSATFECEVSFDDAIVTWYKDSTELKESSKYNFRKEERCHFMTIHSVTADDEGVYSVIARLEPIGEAKSTAELCLSSKGLYRNIL</sequence>
<dbReference type="GO" id="GO:0055013">
    <property type="term" value="P:cardiac muscle cell development"/>
    <property type="evidence" value="ECO:0007669"/>
    <property type="project" value="UniProtKB-ARBA"/>
</dbReference>
<dbReference type="EMBL" id="SCEB01000169">
    <property type="protein sequence ID" value="RXN00522.1"/>
    <property type="molecule type" value="Genomic_DNA"/>
</dbReference>
<dbReference type="FunFam" id="2.60.40.10:FF:001342">
    <property type="entry name" value="titin isoform X1"/>
    <property type="match status" value="1"/>
</dbReference>
<dbReference type="FunFam" id="2.60.40.10:FF:000022">
    <property type="entry name" value="Cardiac titin"/>
    <property type="match status" value="12"/>
</dbReference>
<comment type="caution">
    <text evidence="4">The sequence shown here is derived from an EMBL/GenBank/DDBJ whole genome shotgun (WGS) entry which is preliminary data.</text>
</comment>
<organism evidence="4 5">
    <name type="scientific">Acipenser ruthenus</name>
    <name type="common">Sterlet sturgeon</name>
    <dbReference type="NCBI Taxonomy" id="7906"/>
    <lineage>
        <taxon>Eukaryota</taxon>
        <taxon>Metazoa</taxon>
        <taxon>Chordata</taxon>
        <taxon>Craniata</taxon>
        <taxon>Vertebrata</taxon>
        <taxon>Euteleostomi</taxon>
        <taxon>Actinopterygii</taxon>
        <taxon>Chondrostei</taxon>
        <taxon>Acipenseriformes</taxon>
        <taxon>Acipenseridae</taxon>
        <taxon>Acipenser</taxon>
    </lineage>
</organism>
<dbReference type="InterPro" id="IPR040849">
    <property type="entry name" value="MyBP-C_THB"/>
</dbReference>
<feature type="domain" description="Ig-like" evidence="3">
    <location>
        <begin position="625"/>
        <end position="714"/>
    </location>
</feature>
<feature type="domain" description="Ig-like" evidence="3">
    <location>
        <begin position="719"/>
        <end position="807"/>
    </location>
</feature>